<proteinExistence type="predicted"/>
<dbReference type="InterPro" id="IPR000257">
    <property type="entry name" value="Uroporphyrinogen_deCOase"/>
</dbReference>
<dbReference type="InterPro" id="IPR052024">
    <property type="entry name" value="Methanogen_methyltrans"/>
</dbReference>
<evidence type="ECO:0000313" key="2">
    <source>
        <dbReference type="EMBL" id="PIZ35679.1"/>
    </source>
</evidence>
<accession>A0A2M7T5Q4</accession>
<evidence type="ECO:0000313" key="3">
    <source>
        <dbReference type="Proteomes" id="UP000230956"/>
    </source>
</evidence>
<organism evidence="2 3">
    <name type="scientific">Candidatus Aquicultor secundus</name>
    <dbReference type="NCBI Taxonomy" id="1973895"/>
    <lineage>
        <taxon>Bacteria</taxon>
        <taxon>Bacillati</taxon>
        <taxon>Actinomycetota</taxon>
        <taxon>Candidatus Aquicultoria</taxon>
        <taxon>Candidatus Aquicultorales</taxon>
        <taxon>Candidatus Aquicultoraceae</taxon>
        <taxon>Candidatus Aquicultor</taxon>
    </lineage>
</organism>
<dbReference type="GO" id="GO:0006779">
    <property type="term" value="P:porphyrin-containing compound biosynthetic process"/>
    <property type="evidence" value="ECO:0007669"/>
    <property type="project" value="InterPro"/>
</dbReference>
<dbReference type="InterPro" id="IPR038071">
    <property type="entry name" value="UROD/MetE-like_sf"/>
</dbReference>
<dbReference type="EMBL" id="PFNG01000230">
    <property type="protein sequence ID" value="PIZ35679.1"/>
    <property type="molecule type" value="Genomic_DNA"/>
</dbReference>
<dbReference type="AlphaFoldDB" id="A0A2M7T5Q4"/>
<feature type="domain" description="Uroporphyrinogen decarboxylase (URO-D)" evidence="1">
    <location>
        <begin position="1"/>
        <end position="196"/>
    </location>
</feature>
<reference evidence="3" key="1">
    <citation type="submission" date="2017-09" db="EMBL/GenBank/DDBJ databases">
        <title>Depth-based differentiation of microbial function through sediment-hosted aquifers and enrichment of novel symbionts in the deep terrestrial subsurface.</title>
        <authorList>
            <person name="Probst A.J."/>
            <person name="Ladd B."/>
            <person name="Jarett J.K."/>
            <person name="Geller-Mcgrath D.E."/>
            <person name="Sieber C.M.K."/>
            <person name="Emerson J.B."/>
            <person name="Anantharaman K."/>
            <person name="Thomas B.C."/>
            <person name="Malmstrom R."/>
            <person name="Stieglmeier M."/>
            <person name="Klingl A."/>
            <person name="Woyke T."/>
            <person name="Ryan C.M."/>
            <person name="Banfield J.F."/>
        </authorList>
    </citation>
    <scope>NUCLEOTIDE SEQUENCE [LARGE SCALE GENOMIC DNA]</scope>
</reference>
<dbReference type="SUPFAM" id="SSF51726">
    <property type="entry name" value="UROD/MetE-like"/>
    <property type="match status" value="1"/>
</dbReference>
<protein>
    <recommendedName>
        <fullName evidence="1">Uroporphyrinogen decarboxylase (URO-D) domain-containing protein</fullName>
    </recommendedName>
</protein>
<sequence>MIANLVGPVSLATSLINPSIFTEAIQDDKDAAHELLKLTTKNLIEFGGAMLAAGADVICIAEAATALEAIDRSAFEAFVLPYINEMTDYFRDTLDVQSIVQFCGDVSKFGDAISNISAAAIGIDSVANVKTVKSLVGCKAIMGNIGAELLTNGEPNAVFRAGMQSLIDGVDILAPSCYVSLKTPITNARSLIRAVMRSDPPAPCC</sequence>
<dbReference type="GO" id="GO:0004853">
    <property type="term" value="F:uroporphyrinogen decarboxylase activity"/>
    <property type="evidence" value="ECO:0007669"/>
    <property type="project" value="InterPro"/>
</dbReference>
<gene>
    <name evidence="2" type="ORF">COY37_09870</name>
</gene>
<dbReference type="Proteomes" id="UP000230956">
    <property type="component" value="Unassembled WGS sequence"/>
</dbReference>
<evidence type="ECO:0000259" key="1">
    <source>
        <dbReference type="Pfam" id="PF01208"/>
    </source>
</evidence>
<comment type="caution">
    <text evidence="2">The sequence shown here is derived from an EMBL/GenBank/DDBJ whole genome shotgun (WGS) entry which is preliminary data.</text>
</comment>
<dbReference type="PANTHER" id="PTHR47099">
    <property type="entry name" value="METHYLCOBAMIDE:COM METHYLTRANSFERASE MTBA"/>
    <property type="match status" value="1"/>
</dbReference>
<dbReference type="PANTHER" id="PTHR47099:SF1">
    <property type="entry name" value="METHYLCOBAMIDE:COM METHYLTRANSFERASE MTBA"/>
    <property type="match status" value="1"/>
</dbReference>
<dbReference type="Pfam" id="PF01208">
    <property type="entry name" value="URO-D"/>
    <property type="match status" value="1"/>
</dbReference>
<dbReference type="Gene3D" id="3.20.20.210">
    <property type="match status" value="1"/>
</dbReference>
<name>A0A2M7T5Q4_9ACTN</name>